<comment type="caution">
    <text evidence="2">The sequence shown here is derived from an EMBL/GenBank/DDBJ whole genome shotgun (WGS) entry which is preliminary data.</text>
</comment>
<keyword evidence="3" id="KW-1185">Reference proteome</keyword>
<accession>A0A9P5ZCE5</accession>
<proteinExistence type="predicted"/>
<dbReference type="EMBL" id="MU155134">
    <property type="protein sequence ID" value="KAF9485652.1"/>
    <property type="molecule type" value="Genomic_DNA"/>
</dbReference>
<gene>
    <name evidence="2" type="ORF">BDN70DRAFT_927304</name>
</gene>
<dbReference type="AlphaFoldDB" id="A0A9P5ZCE5"/>
<feature type="region of interest" description="Disordered" evidence="1">
    <location>
        <begin position="91"/>
        <end position="154"/>
    </location>
</feature>
<reference evidence="2" key="1">
    <citation type="submission" date="2020-11" db="EMBL/GenBank/DDBJ databases">
        <authorList>
            <consortium name="DOE Joint Genome Institute"/>
            <person name="Ahrendt S."/>
            <person name="Riley R."/>
            <person name="Andreopoulos W."/>
            <person name="Labutti K."/>
            <person name="Pangilinan J."/>
            <person name="Ruiz-Duenas F.J."/>
            <person name="Barrasa J.M."/>
            <person name="Sanchez-Garcia M."/>
            <person name="Camarero S."/>
            <person name="Miyauchi S."/>
            <person name="Serrano A."/>
            <person name="Linde D."/>
            <person name="Babiker R."/>
            <person name="Drula E."/>
            <person name="Ayuso-Fernandez I."/>
            <person name="Pacheco R."/>
            <person name="Padilla G."/>
            <person name="Ferreira P."/>
            <person name="Barriuso J."/>
            <person name="Kellner H."/>
            <person name="Castanera R."/>
            <person name="Alfaro M."/>
            <person name="Ramirez L."/>
            <person name="Pisabarro A.G."/>
            <person name="Kuo A."/>
            <person name="Tritt A."/>
            <person name="Lipzen A."/>
            <person name="He G."/>
            <person name="Yan M."/>
            <person name="Ng V."/>
            <person name="Cullen D."/>
            <person name="Martin F."/>
            <person name="Rosso M.-N."/>
            <person name="Henrissat B."/>
            <person name="Hibbett D."/>
            <person name="Martinez A.T."/>
            <person name="Grigoriev I.V."/>
        </authorList>
    </citation>
    <scope>NUCLEOTIDE SEQUENCE</scope>
    <source>
        <strain evidence="2">CIRM-BRFM 674</strain>
    </source>
</reference>
<name>A0A9P5ZCE5_9AGAR</name>
<feature type="compositionally biased region" description="Basic and acidic residues" evidence="1">
    <location>
        <begin position="27"/>
        <end position="41"/>
    </location>
</feature>
<sequence>MGKDIATKKPKAKKPVHYRARHKVLEHVPKEDTNHKFEQRIPLELPQGGTSEPGFCSVLDYQSNRTDVIEMNNDNYLEAPKSFDNWDVQLQEQGSERRRSRPSPSRSMVHEPEISLPSHRRHGPSRASNRRSSSEADWNQYRLGGDKITPMPQPSATYPPYYPALDQQITHLGMEYPAPQIYAPQTRSAELNEQLAWQMEDRMGQQHEYSFNNLPNATPEYLFSPSSHETELEWNAHCSLSLPVDVHLIDVPAISSGGQPLSFPSMDFQYQLAMQQNILLHGQQNQNFENHGIIDDQSYLNWHPSAFP</sequence>
<organism evidence="2 3">
    <name type="scientific">Pholiota conissans</name>
    <dbReference type="NCBI Taxonomy" id="109636"/>
    <lineage>
        <taxon>Eukaryota</taxon>
        <taxon>Fungi</taxon>
        <taxon>Dikarya</taxon>
        <taxon>Basidiomycota</taxon>
        <taxon>Agaricomycotina</taxon>
        <taxon>Agaricomycetes</taxon>
        <taxon>Agaricomycetidae</taxon>
        <taxon>Agaricales</taxon>
        <taxon>Agaricineae</taxon>
        <taxon>Strophariaceae</taxon>
        <taxon>Pholiota</taxon>
    </lineage>
</organism>
<protein>
    <submittedName>
        <fullName evidence="2">Uncharacterized protein</fullName>
    </submittedName>
</protein>
<evidence type="ECO:0000256" key="1">
    <source>
        <dbReference type="SAM" id="MobiDB-lite"/>
    </source>
</evidence>
<dbReference type="OrthoDB" id="10644381at2759"/>
<dbReference type="Proteomes" id="UP000807469">
    <property type="component" value="Unassembled WGS sequence"/>
</dbReference>
<evidence type="ECO:0000313" key="2">
    <source>
        <dbReference type="EMBL" id="KAF9485652.1"/>
    </source>
</evidence>
<feature type="region of interest" description="Disordered" evidence="1">
    <location>
        <begin position="27"/>
        <end position="51"/>
    </location>
</feature>
<evidence type="ECO:0000313" key="3">
    <source>
        <dbReference type="Proteomes" id="UP000807469"/>
    </source>
</evidence>